<sequence length="158" mass="15908">MKKLAILALALVPFAAPAHAQFGAKLGMLSCTVNGGTGFVIGSSKDMQCTFTPAFGNRAQEIYSGRINKYGVDIGTTTGGALEWLVLAPSRDVYDPGGLAGNYLGATAEATVAVGLGANVLVGGSSRSIALQPVSLTNQTGLNAAVAIGALQLTAPLK</sequence>
<dbReference type="AlphaFoldDB" id="A0A380WHX0"/>
<feature type="signal peptide" evidence="1">
    <location>
        <begin position="1"/>
        <end position="20"/>
    </location>
</feature>
<dbReference type="RefSeq" id="WP_115730841.1">
    <property type="nucleotide sequence ID" value="NZ_BAAAVY010000008.1"/>
</dbReference>
<dbReference type="InterPro" id="IPR009333">
    <property type="entry name" value="DUF992"/>
</dbReference>
<protein>
    <submittedName>
        <fullName evidence="2">Protein of uncharacterized function (DUF992)</fullName>
    </submittedName>
</protein>
<feature type="chain" id="PRO_5016714703" evidence="1">
    <location>
        <begin position="21"/>
        <end position="158"/>
    </location>
</feature>
<evidence type="ECO:0000313" key="2">
    <source>
        <dbReference type="EMBL" id="SUU88520.1"/>
    </source>
</evidence>
<evidence type="ECO:0000256" key="1">
    <source>
        <dbReference type="SAM" id="SignalP"/>
    </source>
</evidence>
<proteinExistence type="predicted"/>
<organism evidence="2 3">
    <name type="scientific">Aminobacter aminovorans</name>
    <name type="common">Chelatobacter heintzii</name>
    <dbReference type="NCBI Taxonomy" id="83263"/>
    <lineage>
        <taxon>Bacteria</taxon>
        <taxon>Pseudomonadati</taxon>
        <taxon>Pseudomonadota</taxon>
        <taxon>Alphaproteobacteria</taxon>
        <taxon>Hyphomicrobiales</taxon>
        <taxon>Phyllobacteriaceae</taxon>
        <taxon>Aminobacter</taxon>
    </lineage>
</organism>
<gene>
    <name evidence="2" type="ORF">NCTC10684_01744</name>
</gene>
<name>A0A380WHX0_AMIAI</name>
<dbReference type="EMBL" id="UFSM01000001">
    <property type="protein sequence ID" value="SUU88520.1"/>
    <property type="molecule type" value="Genomic_DNA"/>
</dbReference>
<dbReference type="OrthoDB" id="7362478at2"/>
<evidence type="ECO:0000313" key="3">
    <source>
        <dbReference type="Proteomes" id="UP000254701"/>
    </source>
</evidence>
<keyword evidence="1" id="KW-0732">Signal</keyword>
<dbReference type="Pfam" id="PF06186">
    <property type="entry name" value="DUF992"/>
    <property type="match status" value="1"/>
</dbReference>
<reference evidence="2 3" key="1">
    <citation type="submission" date="2018-06" db="EMBL/GenBank/DDBJ databases">
        <authorList>
            <consortium name="Pathogen Informatics"/>
            <person name="Doyle S."/>
        </authorList>
    </citation>
    <scope>NUCLEOTIDE SEQUENCE [LARGE SCALE GENOMIC DNA]</scope>
    <source>
        <strain evidence="2 3">NCTC10684</strain>
    </source>
</reference>
<accession>A0A380WHX0</accession>
<dbReference type="Proteomes" id="UP000254701">
    <property type="component" value="Unassembled WGS sequence"/>
</dbReference>